<dbReference type="InterPro" id="IPR000182">
    <property type="entry name" value="GNAT_dom"/>
</dbReference>
<dbReference type="EMBL" id="ML220152">
    <property type="protein sequence ID" value="TGZ77521.1"/>
    <property type="molecule type" value="Genomic_DNA"/>
</dbReference>
<feature type="non-terminal residue" evidence="2">
    <location>
        <position position="198"/>
    </location>
</feature>
<keyword evidence="3" id="KW-1185">Reference proteome</keyword>
<feature type="non-terminal residue" evidence="2">
    <location>
        <position position="1"/>
    </location>
</feature>
<name>A0A4S2MKJ4_9PEZI</name>
<sequence>PLLHPRTVTLRDGTLASIHPYHTTSTPHLRINPEIVRILAREFDEELERGDTYPLEEPMGEERFEGYWFGSFGAVMVVGTGEGGDNGEDWEGRVLGCFYVKPNYPGRSSHICNAGFLTTHAARNRGCGKKLGEAYLEYAPKLGYVYSIFNLVYETNTASLRIWDSLGFERIGRVKGAGRLKSYPGRYVDAVIYGRDLV</sequence>
<dbReference type="InterPro" id="IPR052742">
    <property type="entry name" value="Mito_N-acetyltransferase"/>
</dbReference>
<evidence type="ECO:0000313" key="2">
    <source>
        <dbReference type="EMBL" id="TGZ77521.1"/>
    </source>
</evidence>
<dbReference type="GO" id="GO:0005634">
    <property type="term" value="C:nucleus"/>
    <property type="evidence" value="ECO:0007669"/>
    <property type="project" value="TreeGrafter"/>
</dbReference>
<dbReference type="OrthoDB" id="10264707at2759"/>
<protein>
    <submittedName>
        <fullName evidence="2">Putative GNAT family acetyltransferase</fullName>
    </submittedName>
</protein>
<dbReference type="PANTHER" id="PTHR43138:SF2">
    <property type="entry name" value="PROTEIN SPT10"/>
    <property type="match status" value="1"/>
</dbReference>
<dbReference type="Proteomes" id="UP000298138">
    <property type="component" value="Unassembled WGS sequence"/>
</dbReference>
<dbReference type="InterPro" id="IPR016181">
    <property type="entry name" value="Acyl_CoA_acyltransferase"/>
</dbReference>
<evidence type="ECO:0000313" key="3">
    <source>
        <dbReference type="Proteomes" id="UP000298138"/>
    </source>
</evidence>
<dbReference type="PROSITE" id="PS51186">
    <property type="entry name" value="GNAT"/>
    <property type="match status" value="1"/>
</dbReference>
<dbReference type="Pfam" id="PF00583">
    <property type="entry name" value="Acetyltransf_1"/>
    <property type="match status" value="1"/>
</dbReference>
<dbReference type="AlphaFoldDB" id="A0A4S2MKJ4"/>
<organism evidence="2 3">
    <name type="scientific">Ascodesmis nigricans</name>
    <dbReference type="NCBI Taxonomy" id="341454"/>
    <lineage>
        <taxon>Eukaryota</taxon>
        <taxon>Fungi</taxon>
        <taxon>Dikarya</taxon>
        <taxon>Ascomycota</taxon>
        <taxon>Pezizomycotina</taxon>
        <taxon>Pezizomycetes</taxon>
        <taxon>Pezizales</taxon>
        <taxon>Ascodesmidaceae</taxon>
        <taxon>Ascodesmis</taxon>
    </lineage>
</organism>
<feature type="domain" description="N-acetyltransferase" evidence="1">
    <location>
        <begin position="34"/>
        <end position="198"/>
    </location>
</feature>
<dbReference type="PANTHER" id="PTHR43138">
    <property type="entry name" value="ACETYLTRANSFERASE, GNAT FAMILY"/>
    <property type="match status" value="1"/>
</dbReference>
<dbReference type="STRING" id="341454.A0A4S2MKJ4"/>
<keyword evidence="2" id="KW-0808">Transferase</keyword>
<proteinExistence type="predicted"/>
<reference evidence="2 3" key="1">
    <citation type="submission" date="2019-04" db="EMBL/GenBank/DDBJ databases">
        <title>Comparative genomics and transcriptomics to analyze fruiting body development in filamentous ascomycetes.</title>
        <authorList>
            <consortium name="DOE Joint Genome Institute"/>
            <person name="Lutkenhaus R."/>
            <person name="Traeger S."/>
            <person name="Breuer J."/>
            <person name="Kuo A."/>
            <person name="Lipzen A."/>
            <person name="Pangilinan J."/>
            <person name="Dilworth D."/>
            <person name="Sandor L."/>
            <person name="Poggeler S."/>
            <person name="Barry K."/>
            <person name="Grigoriev I.V."/>
            <person name="Nowrousian M."/>
        </authorList>
    </citation>
    <scope>NUCLEOTIDE SEQUENCE [LARGE SCALE GENOMIC DNA]</scope>
    <source>
        <strain evidence="2 3">CBS 389.68</strain>
    </source>
</reference>
<dbReference type="Gene3D" id="3.40.630.30">
    <property type="match status" value="1"/>
</dbReference>
<dbReference type="InParanoid" id="A0A4S2MKJ4"/>
<dbReference type="SUPFAM" id="SSF55729">
    <property type="entry name" value="Acyl-CoA N-acyltransferases (Nat)"/>
    <property type="match status" value="1"/>
</dbReference>
<gene>
    <name evidence="2" type="ORF">EX30DRAFT_294823</name>
</gene>
<evidence type="ECO:0000259" key="1">
    <source>
        <dbReference type="PROSITE" id="PS51186"/>
    </source>
</evidence>
<accession>A0A4S2MKJ4</accession>
<dbReference type="GO" id="GO:0016747">
    <property type="term" value="F:acyltransferase activity, transferring groups other than amino-acyl groups"/>
    <property type="evidence" value="ECO:0007669"/>
    <property type="project" value="InterPro"/>
</dbReference>